<dbReference type="EMBL" id="JAGDYM010000005">
    <property type="protein sequence ID" value="MBO1901237.1"/>
    <property type="molecule type" value="Genomic_DNA"/>
</dbReference>
<feature type="domain" description="Impact N-terminal" evidence="2">
    <location>
        <begin position="41"/>
        <end position="145"/>
    </location>
</feature>
<dbReference type="AlphaFoldDB" id="A0A939MMB1"/>
<reference evidence="3" key="1">
    <citation type="submission" date="2021-03" db="EMBL/GenBank/DDBJ databases">
        <title>Leucobacter chromiisoli sp. nov., isolated from chromium-containing soil of chemical plant.</title>
        <authorList>
            <person name="Xu Z."/>
        </authorList>
    </citation>
    <scope>NUCLEOTIDE SEQUENCE</scope>
    <source>
        <strain evidence="3">S27</strain>
    </source>
</reference>
<comment type="similarity">
    <text evidence="1">Belongs to the IMPACT family.</text>
</comment>
<dbReference type="PANTHER" id="PTHR16301">
    <property type="entry name" value="IMPACT-RELATED"/>
    <property type="match status" value="1"/>
</dbReference>
<evidence type="ECO:0000256" key="1">
    <source>
        <dbReference type="ARBA" id="ARBA00007665"/>
    </source>
</evidence>
<dbReference type="InterPro" id="IPR001498">
    <property type="entry name" value="Impact_N"/>
</dbReference>
<dbReference type="GO" id="GO:0006446">
    <property type="term" value="P:regulation of translational initiation"/>
    <property type="evidence" value="ECO:0007669"/>
    <property type="project" value="TreeGrafter"/>
</dbReference>
<dbReference type="InterPro" id="IPR020569">
    <property type="entry name" value="UPF0029_Impact_CS"/>
</dbReference>
<dbReference type="Gene3D" id="3.30.230.30">
    <property type="entry name" value="Impact, N-terminal domain"/>
    <property type="match status" value="1"/>
</dbReference>
<dbReference type="Proteomes" id="UP000664382">
    <property type="component" value="Unassembled WGS sequence"/>
</dbReference>
<evidence type="ECO:0000313" key="4">
    <source>
        <dbReference type="Proteomes" id="UP000664382"/>
    </source>
</evidence>
<name>A0A939MMB1_9MICO</name>
<dbReference type="GO" id="GO:0005737">
    <property type="term" value="C:cytoplasm"/>
    <property type="evidence" value="ECO:0007669"/>
    <property type="project" value="TreeGrafter"/>
</dbReference>
<gene>
    <name evidence="3" type="ORF">J4H92_04655</name>
</gene>
<proteinExistence type="inferred from homology"/>
<dbReference type="InterPro" id="IPR020568">
    <property type="entry name" value="Ribosomal_Su5_D2-typ_SF"/>
</dbReference>
<evidence type="ECO:0000259" key="2">
    <source>
        <dbReference type="Pfam" id="PF01205"/>
    </source>
</evidence>
<accession>A0A939MMB1</accession>
<dbReference type="InterPro" id="IPR023582">
    <property type="entry name" value="Impact"/>
</dbReference>
<protein>
    <submittedName>
        <fullName evidence="3">YigZ family protein</fullName>
    </submittedName>
</protein>
<dbReference type="SUPFAM" id="SSF54211">
    <property type="entry name" value="Ribosomal protein S5 domain 2-like"/>
    <property type="match status" value="1"/>
</dbReference>
<dbReference type="InterPro" id="IPR036956">
    <property type="entry name" value="Impact_N_sf"/>
</dbReference>
<comment type="caution">
    <text evidence="3">The sequence shown here is derived from an EMBL/GenBank/DDBJ whole genome shotgun (WGS) entry which is preliminary data.</text>
</comment>
<dbReference type="PANTHER" id="PTHR16301:SF20">
    <property type="entry name" value="IMPACT FAMILY MEMBER YIGZ"/>
    <property type="match status" value="1"/>
</dbReference>
<organism evidence="3 4">
    <name type="scientific">Leucobacter weissii</name>
    <dbReference type="NCBI Taxonomy" id="1983706"/>
    <lineage>
        <taxon>Bacteria</taxon>
        <taxon>Bacillati</taxon>
        <taxon>Actinomycetota</taxon>
        <taxon>Actinomycetes</taxon>
        <taxon>Micrococcales</taxon>
        <taxon>Microbacteriaceae</taxon>
        <taxon>Leucobacter</taxon>
    </lineage>
</organism>
<dbReference type="Pfam" id="PF01205">
    <property type="entry name" value="Impact_N"/>
    <property type="match status" value="1"/>
</dbReference>
<dbReference type="PROSITE" id="PS00910">
    <property type="entry name" value="UPF0029"/>
    <property type="match status" value="1"/>
</dbReference>
<sequence>MGHFGSTRGRVSLDGCAERQNRRVEYRTIADRAQAEIEISRSRFLTTLARVETEVAAREVIAEARSAHPRARHHCSAFVLGPGGRVRRSNDDGEPGGTAGAPMLDALTSAGLSDVVAVVTRYFGGVLLGAGGLTRAYRAAVARAIEAARIVTRAPRRSVLVDSGYDVAAVIEAEARRRGWTPGEAEYGEAVSRSYLVAEDQLAPLTALVAELSAGTATVAVGSTAYVDLPSG</sequence>
<keyword evidence="4" id="KW-1185">Reference proteome</keyword>
<evidence type="ECO:0000313" key="3">
    <source>
        <dbReference type="EMBL" id="MBO1901237.1"/>
    </source>
</evidence>